<feature type="signal peptide" evidence="2">
    <location>
        <begin position="1"/>
        <end position="22"/>
    </location>
</feature>
<reference evidence="3" key="2">
    <citation type="submission" date="2022-08" db="EMBL/GenBank/DDBJ databases">
        <authorList>
            <person name="Dong C."/>
        </authorList>
    </citation>
    <scope>NUCLEOTIDE SEQUENCE</scope>
    <source>
        <strain evidence="3">59MF3M-4</strain>
    </source>
</reference>
<keyword evidence="4" id="KW-1185">Reference proteome</keyword>
<dbReference type="RefSeq" id="WP_260976208.1">
    <property type="nucleotide sequence ID" value="NZ_JAOANI010000015.1"/>
</dbReference>
<accession>A0A9X3ARY8</accession>
<dbReference type="AlphaFoldDB" id="A0A9X3ARY8"/>
<evidence type="ECO:0000313" key="3">
    <source>
        <dbReference type="EMBL" id="MCT7359344.1"/>
    </source>
</evidence>
<evidence type="ECO:0000313" key="4">
    <source>
        <dbReference type="Proteomes" id="UP001147830"/>
    </source>
</evidence>
<dbReference type="Proteomes" id="UP001147830">
    <property type="component" value="Unassembled WGS sequence"/>
</dbReference>
<evidence type="ECO:0000256" key="2">
    <source>
        <dbReference type="SAM" id="SignalP"/>
    </source>
</evidence>
<name>A0A9X3ARY8_9GAMM</name>
<feature type="chain" id="PRO_5040735743" evidence="2">
    <location>
        <begin position="23"/>
        <end position="308"/>
    </location>
</feature>
<dbReference type="InterPro" id="IPR022565">
    <property type="entry name" value="DUF2608"/>
</dbReference>
<comment type="caution">
    <text evidence="3">The sequence shown here is derived from an EMBL/GenBank/DDBJ whole genome shotgun (WGS) entry which is preliminary data.</text>
</comment>
<evidence type="ECO:0000256" key="1">
    <source>
        <dbReference type="ARBA" id="ARBA00022729"/>
    </source>
</evidence>
<gene>
    <name evidence="3" type="ORF">NYR02_09955</name>
</gene>
<organism evidence="3 4">
    <name type="scientific">Thalassolituus pacificus</name>
    <dbReference type="NCBI Taxonomy" id="2975440"/>
    <lineage>
        <taxon>Bacteria</taxon>
        <taxon>Pseudomonadati</taxon>
        <taxon>Pseudomonadota</taxon>
        <taxon>Gammaproteobacteria</taxon>
        <taxon>Oceanospirillales</taxon>
        <taxon>Oceanospirillaceae</taxon>
        <taxon>Thalassolituus</taxon>
    </lineage>
</organism>
<reference evidence="3" key="1">
    <citation type="journal article" date="2022" name="Front. Microbiol.">
        <title>Genome-based taxonomic rearrangement of Oceanobacter-related bacteria including the description of Thalassolituus hydrocarbonoclasticus sp. nov. and Thalassolituus pacificus sp. nov. and emended description of the genus Thalassolituus.</title>
        <authorList>
            <person name="Dong C."/>
            <person name="Wei L."/>
            <person name="Wang J."/>
            <person name="Lai Q."/>
            <person name="Huang Z."/>
            <person name="Shao Z."/>
        </authorList>
    </citation>
    <scope>NUCLEOTIDE SEQUENCE</scope>
    <source>
        <strain evidence="3">59MF3M-4</strain>
    </source>
</reference>
<sequence length="308" mass="33745">MSKRISTLMLCLALLPAQAWSAAEMLSADSFRIVGAVISDFGKPQETLLVMDDDDTLTMMPCSDSKDTDKCQYLGGPAWSSWQQTLIGTPSPYRVASSDDELFAIGSALFAVNFMDYTEADLPLVLQKLTTSGMRLLVETARGGGDISATENQLTYLQVNSADPQPLLALIAANTLIMSDGHPSLASPFMPCADSNVRPVSYRQGVMYVAGQNKGAMLQCLLSKADTERPIRNILFIDDTLENVKDVYAAFKNSTQYNVKAIHYTHLQKHKEALTAGPMSAAYQKKENERWQALKTVLGKTMQKPSVQ</sequence>
<proteinExistence type="predicted"/>
<dbReference type="Pfam" id="PF11019">
    <property type="entry name" value="DUF2608"/>
    <property type="match status" value="1"/>
</dbReference>
<keyword evidence="1 2" id="KW-0732">Signal</keyword>
<protein>
    <submittedName>
        <fullName evidence="3">DUF2608 domain-containing protein</fullName>
    </submittedName>
</protein>
<dbReference type="EMBL" id="JAOANI010000015">
    <property type="protein sequence ID" value="MCT7359344.1"/>
    <property type="molecule type" value="Genomic_DNA"/>
</dbReference>